<dbReference type="Proteomes" id="UP001259340">
    <property type="component" value="Unassembled WGS sequence"/>
</dbReference>
<evidence type="ECO:0000313" key="5">
    <source>
        <dbReference type="Proteomes" id="UP001259340"/>
    </source>
</evidence>
<evidence type="ECO:0000259" key="2">
    <source>
        <dbReference type="Pfam" id="PF25513"/>
    </source>
</evidence>
<keyword evidence="6" id="KW-1185">Reference proteome</keyword>
<dbReference type="Pfam" id="PF18628">
    <property type="entry name" value="P2_N"/>
    <property type="match status" value="1"/>
</dbReference>
<dbReference type="EMBL" id="JAPMLE010000001">
    <property type="protein sequence ID" value="MDR8523846.1"/>
    <property type="molecule type" value="Genomic_DNA"/>
</dbReference>
<dbReference type="RefSeq" id="WP_310654688.1">
    <property type="nucleotide sequence ID" value="NZ_JAPMLC010000001.1"/>
</dbReference>
<evidence type="ECO:0000313" key="3">
    <source>
        <dbReference type="EMBL" id="MDR8523846.1"/>
    </source>
</evidence>
<protein>
    <submittedName>
        <fullName evidence="3">Major capsid protein P2</fullName>
    </submittedName>
</protein>
<dbReference type="EMBL" id="JAPMLD010000002">
    <property type="protein sequence ID" value="MDW4823719.1"/>
    <property type="molecule type" value="Genomic_DNA"/>
</dbReference>
<comment type="caution">
    <text evidence="3">The sequence shown here is derived from an EMBL/GenBank/DDBJ whole genome shotgun (WGS) entry which is preliminary data.</text>
</comment>
<reference evidence="4 6" key="1">
    <citation type="journal article" date="2022" name="bioRxiv">
        <title>Prophages regulate Shewanella fidelis 3313 motility and biofilm formation: implications for gut colonization dynamics in Ciona robusta.</title>
        <authorList>
            <person name="Natarajan O."/>
            <person name="Gibboney S.L."/>
            <person name="Young M.N."/>
            <person name="Lim S.J."/>
            <person name="Pluta N."/>
            <person name="Atkinson C.G."/>
            <person name="Leigh B.A."/>
            <person name="Liberti A."/>
            <person name="Kees E.D."/>
            <person name="Breitbart M."/>
            <person name="Gralnick J.A."/>
            <person name="Dishaw L.J."/>
        </authorList>
    </citation>
    <scope>NUCLEOTIDE SEQUENCE [LARGE SCALE GENOMIC DNA]</scope>
    <source>
        <strain evidence="4 6">JG4066</strain>
    </source>
</reference>
<dbReference type="Pfam" id="PF25513">
    <property type="entry name" value="P2_C"/>
    <property type="match status" value="1"/>
</dbReference>
<feature type="domain" description="Viral coat protein P2 N-terminal" evidence="1">
    <location>
        <begin position="6"/>
        <end position="147"/>
    </location>
</feature>
<feature type="domain" description="Viral coat protein P2 C-terminal" evidence="2">
    <location>
        <begin position="157"/>
        <end position="279"/>
    </location>
</feature>
<dbReference type="Proteomes" id="UP001271263">
    <property type="component" value="Unassembled WGS sequence"/>
</dbReference>
<gene>
    <name evidence="3" type="ORF">OS133_09200</name>
    <name evidence="4" type="ORF">OS134_06515</name>
</gene>
<dbReference type="Gene3D" id="2.60.120.730">
    <property type="match status" value="2"/>
</dbReference>
<evidence type="ECO:0000259" key="1">
    <source>
        <dbReference type="Pfam" id="PF18628"/>
    </source>
</evidence>
<dbReference type="AlphaFoldDB" id="A0AAW8NMD2"/>
<accession>A0AAW8NMD2</accession>
<evidence type="ECO:0000313" key="6">
    <source>
        <dbReference type="Proteomes" id="UP001271263"/>
    </source>
</evidence>
<dbReference type="InterPro" id="IPR057915">
    <property type="entry name" value="P2_C"/>
</dbReference>
<reference evidence="3" key="2">
    <citation type="submission" date="2022-11" db="EMBL/GenBank/DDBJ databases">
        <title>Prophages regulate Shewanella fidelis motility and biofilm formation: implications for gut colonization dynamics in Ciona robusta.</title>
        <authorList>
            <person name="Natarajan O."/>
            <person name="Gibboney S.L."/>
            <person name="Young M.N."/>
            <person name="Lim S.J."/>
            <person name="Pluta N."/>
            <person name="Atkinson C.G.F."/>
            <person name="Leigh B.A."/>
            <person name="Liberti A."/>
            <person name="Kees E."/>
            <person name="Breitbart M."/>
            <person name="Gralnick J."/>
            <person name="Dishaw L.J."/>
        </authorList>
    </citation>
    <scope>NUCLEOTIDE SEQUENCE</scope>
    <source>
        <strain evidence="3">3313</strain>
    </source>
</reference>
<dbReference type="InterPro" id="IPR041377">
    <property type="entry name" value="P2_N"/>
</dbReference>
<sequence length="282" mass="30557">MARSQVKLNSFSNVTAGNTATLQLPLGRTYDQVLVGFSGITLTQIKNIRVEVNGKAIQEFKDGKELADLNKFYGRNTTATVLDFHFKQPEMKTLAEQRMFGLGTASLNRPAQSQIEADQSPAIQVVTIVMDIDGAAANPKLDAYAIQSDPSVIGSIVKVKRFPISLNAGLNEVDKIPRPASARIKAFHVITDATIEKVVTKVDNVEVTELDRVIVEKIQVGNGRSPQAGICTSDYCLEGDMKQAIPLKGIQDLRLQITAADDTATGTFATVVVEYFDTLSGI</sequence>
<organism evidence="3 5">
    <name type="scientific">Shewanella fidelis</name>
    <dbReference type="NCBI Taxonomy" id="173509"/>
    <lineage>
        <taxon>Bacteria</taxon>
        <taxon>Pseudomonadati</taxon>
        <taxon>Pseudomonadota</taxon>
        <taxon>Gammaproteobacteria</taxon>
        <taxon>Alteromonadales</taxon>
        <taxon>Shewanellaceae</taxon>
        <taxon>Shewanella</taxon>
    </lineage>
</organism>
<evidence type="ECO:0000313" key="4">
    <source>
        <dbReference type="EMBL" id="MDW4823719.1"/>
    </source>
</evidence>
<proteinExistence type="predicted"/>
<dbReference type="InterPro" id="IPR053751">
    <property type="entry name" value="Viral_Major_Capsid_sf"/>
</dbReference>
<name>A0AAW8NMD2_9GAMM</name>